<dbReference type="RefSeq" id="WP_241716765.1">
    <property type="nucleotide sequence ID" value="NZ_JALBUF010000026.1"/>
</dbReference>
<organism evidence="2 3">
    <name type="scientific">Sulfoacidibacillus ferrooxidans</name>
    <dbReference type="NCBI Taxonomy" id="2005001"/>
    <lineage>
        <taxon>Bacteria</taxon>
        <taxon>Bacillati</taxon>
        <taxon>Bacillota</taxon>
        <taxon>Bacilli</taxon>
        <taxon>Bacillales</taxon>
        <taxon>Alicyclobacillaceae</taxon>
        <taxon>Sulfoacidibacillus</taxon>
    </lineage>
</organism>
<reference evidence="2" key="1">
    <citation type="submission" date="2022-03" db="EMBL/GenBank/DDBJ databases">
        <title>Draft Genome Sequence of Firmicute Strain S0AB, a Heterotrophic Iron/Sulfur-Oxidizing Extreme Acidophile.</title>
        <authorList>
            <person name="Vergara E."/>
            <person name="Pakostova E."/>
            <person name="Johnson D.B."/>
            <person name="Holmes D.S."/>
        </authorList>
    </citation>
    <scope>NUCLEOTIDE SEQUENCE</scope>
    <source>
        <strain evidence="2">S0AB</strain>
    </source>
</reference>
<dbReference type="PROSITE" id="PS51186">
    <property type="entry name" value="GNAT"/>
    <property type="match status" value="1"/>
</dbReference>
<dbReference type="EMBL" id="JALBUF010000026">
    <property type="protein sequence ID" value="MCI0184807.1"/>
    <property type="molecule type" value="Genomic_DNA"/>
</dbReference>
<keyword evidence="2" id="KW-0808">Transferase</keyword>
<dbReference type="Pfam" id="PF13302">
    <property type="entry name" value="Acetyltransf_3"/>
    <property type="match status" value="1"/>
</dbReference>
<evidence type="ECO:0000313" key="3">
    <source>
        <dbReference type="Proteomes" id="UP001139263"/>
    </source>
</evidence>
<comment type="caution">
    <text evidence="2">The sequence shown here is derived from an EMBL/GenBank/DDBJ whole genome shotgun (WGS) entry which is preliminary data.</text>
</comment>
<name>A0A9X1VF04_9BACL</name>
<dbReference type="SUPFAM" id="SSF55729">
    <property type="entry name" value="Acyl-CoA N-acyltransferases (Nat)"/>
    <property type="match status" value="1"/>
</dbReference>
<keyword evidence="2" id="KW-0012">Acyltransferase</keyword>
<dbReference type="GO" id="GO:0016747">
    <property type="term" value="F:acyltransferase activity, transferring groups other than amino-acyl groups"/>
    <property type="evidence" value="ECO:0007669"/>
    <property type="project" value="InterPro"/>
</dbReference>
<dbReference type="Proteomes" id="UP001139263">
    <property type="component" value="Unassembled WGS sequence"/>
</dbReference>
<gene>
    <name evidence="2" type="primary">ydaF_2</name>
    <name evidence="2" type="ORF">MM817_03104</name>
</gene>
<feature type="domain" description="N-acetyltransferase" evidence="1">
    <location>
        <begin position="24"/>
        <end position="175"/>
    </location>
</feature>
<dbReference type="CDD" id="cd04301">
    <property type="entry name" value="NAT_SF"/>
    <property type="match status" value="1"/>
</dbReference>
<keyword evidence="3" id="KW-1185">Reference proteome</keyword>
<dbReference type="PANTHER" id="PTHR43415:SF5">
    <property type="entry name" value="ACETYLTRANSFERASE"/>
    <property type="match status" value="1"/>
</dbReference>
<proteinExistence type="predicted"/>
<protein>
    <submittedName>
        <fullName evidence="2">Ribosomal N-acetyltransferase YdaF</fullName>
        <ecNumber evidence="2">2.3.1.-</ecNumber>
    </submittedName>
</protein>
<evidence type="ECO:0000259" key="1">
    <source>
        <dbReference type="PROSITE" id="PS51186"/>
    </source>
</evidence>
<sequence length="177" mass="20056">MLSNHQLFCGELVRLCAFRSEDASVMASWSHDAEYLRNVDSDMAVPTTEESFQSFVGKSSNGIEFLLRTVDNDTLIGFVALHGIEWNNQCGLLAIGIGEENFRSKGYGTDALRLILRYAFSELNLNRVGLDVISYNKRGIRAYEKVGFKVEGAMRESVLRDGHKYDRIIMSILRNEY</sequence>
<accession>A0A9X1VF04</accession>
<dbReference type="PANTHER" id="PTHR43415">
    <property type="entry name" value="SPERMIDINE N(1)-ACETYLTRANSFERASE"/>
    <property type="match status" value="1"/>
</dbReference>
<dbReference type="InterPro" id="IPR016181">
    <property type="entry name" value="Acyl_CoA_acyltransferase"/>
</dbReference>
<dbReference type="Gene3D" id="3.40.630.30">
    <property type="match status" value="1"/>
</dbReference>
<dbReference type="EC" id="2.3.1.-" evidence="2"/>
<evidence type="ECO:0000313" key="2">
    <source>
        <dbReference type="EMBL" id="MCI0184807.1"/>
    </source>
</evidence>
<dbReference type="InterPro" id="IPR000182">
    <property type="entry name" value="GNAT_dom"/>
</dbReference>
<dbReference type="AlphaFoldDB" id="A0A9X1VF04"/>